<name>A0A6A1Q2K2_BALPH</name>
<accession>A0A6A1Q2K2</accession>
<sequence length="104" mass="11911">TWEPRTTVRASTQHCHGHEAMLGPKGKKAWKKVDIWHHIKVNGRLLMLPISCSPVKVSRLDILSDQGKDTPSSLQTHRNYDHSCCFMAMFITDQLRHHAKELNA</sequence>
<evidence type="ECO:0000313" key="1">
    <source>
        <dbReference type="EMBL" id="KAB0400341.1"/>
    </source>
</evidence>
<reference evidence="1 2" key="1">
    <citation type="journal article" date="2019" name="PLoS ONE">
        <title>Genomic analyses reveal an absence of contemporary introgressive admixture between fin whales and blue whales, despite known hybrids.</title>
        <authorList>
            <person name="Westbury M.V."/>
            <person name="Petersen B."/>
            <person name="Lorenzen E.D."/>
        </authorList>
    </citation>
    <scope>NUCLEOTIDE SEQUENCE [LARGE SCALE GENOMIC DNA]</scope>
    <source>
        <strain evidence="1">FinWhale-01</strain>
    </source>
</reference>
<dbReference type="AlphaFoldDB" id="A0A6A1Q2K2"/>
<dbReference type="Proteomes" id="UP000437017">
    <property type="component" value="Unassembled WGS sequence"/>
</dbReference>
<dbReference type="EMBL" id="SGJD01001364">
    <property type="protein sequence ID" value="KAB0400341.1"/>
    <property type="molecule type" value="Genomic_DNA"/>
</dbReference>
<proteinExistence type="predicted"/>
<gene>
    <name evidence="1" type="ORF">E2I00_010437</name>
</gene>
<dbReference type="InterPro" id="IPR029058">
    <property type="entry name" value="AB_hydrolase_fold"/>
</dbReference>
<evidence type="ECO:0000313" key="2">
    <source>
        <dbReference type="Proteomes" id="UP000437017"/>
    </source>
</evidence>
<organism evidence="1 2">
    <name type="scientific">Balaenoptera physalus</name>
    <name type="common">Fin whale</name>
    <name type="synonym">Balaena physalus</name>
    <dbReference type="NCBI Taxonomy" id="9770"/>
    <lineage>
        <taxon>Eukaryota</taxon>
        <taxon>Metazoa</taxon>
        <taxon>Chordata</taxon>
        <taxon>Craniata</taxon>
        <taxon>Vertebrata</taxon>
        <taxon>Euteleostomi</taxon>
        <taxon>Mammalia</taxon>
        <taxon>Eutheria</taxon>
        <taxon>Laurasiatheria</taxon>
        <taxon>Artiodactyla</taxon>
        <taxon>Whippomorpha</taxon>
        <taxon>Cetacea</taxon>
        <taxon>Mysticeti</taxon>
        <taxon>Balaenopteridae</taxon>
        <taxon>Balaenoptera</taxon>
    </lineage>
</organism>
<comment type="caution">
    <text evidence="1">The sequence shown here is derived from an EMBL/GenBank/DDBJ whole genome shotgun (WGS) entry which is preliminary data.</text>
</comment>
<protein>
    <submittedName>
        <fullName evidence="1">Uncharacterized protein</fullName>
    </submittedName>
</protein>
<dbReference type="Gene3D" id="3.40.50.1820">
    <property type="entry name" value="alpha/beta hydrolase"/>
    <property type="match status" value="1"/>
</dbReference>
<feature type="non-terminal residue" evidence="1">
    <location>
        <position position="1"/>
    </location>
</feature>
<keyword evidence="2" id="KW-1185">Reference proteome</keyword>